<dbReference type="EMBL" id="BAABDQ010000011">
    <property type="protein sequence ID" value="GAA3565493.1"/>
    <property type="molecule type" value="Genomic_DNA"/>
</dbReference>
<evidence type="ECO:0000313" key="2">
    <source>
        <dbReference type="EMBL" id="GAA3565493.1"/>
    </source>
</evidence>
<accession>A0ABP6XDK0</accession>
<dbReference type="Pfam" id="PF02627">
    <property type="entry name" value="CMD"/>
    <property type="match status" value="1"/>
</dbReference>
<reference evidence="3" key="1">
    <citation type="journal article" date="2019" name="Int. J. Syst. Evol. Microbiol.">
        <title>The Global Catalogue of Microorganisms (GCM) 10K type strain sequencing project: providing services to taxonomists for standard genome sequencing and annotation.</title>
        <authorList>
            <consortium name="The Broad Institute Genomics Platform"/>
            <consortium name="The Broad Institute Genome Sequencing Center for Infectious Disease"/>
            <person name="Wu L."/>
            <person name="Ma J."/>
        </authorList>
    </citation>
    <scope>NUCLEOTIDE SEQUENCE [LARGE SCALE GENOMIC DNA]</scope>
    <source>
        <strain evidence="3">JCM 17326</strain>
    </source>
</reference>
<dbReference type="NCBIfam" id="TIGR00778">
    <property type="entry name" value="ahpD_dom"/>
    <property type="match status" value="1"/>
</dbReference>
<dbReference type="SUPFAM" id="SSF69118">
    <property type="entry name" value="AhpD-like"/>
    <property type="match status" value="1"/>
</dbReference>
<feature type="domain" description="Carboxymuconolactone decarboxylase-like" evidence="1">
    <location>
        <begin position="13"/>
        <end position="94"/>
    </location>
</feature>
<comment type="caution">
    <text evidence="2">The sequence shown here is derived from an EMBL/GenBank/DDBJ whole genome shotgun (WGS) entry which is preliminary data.</text>
</comment>
<proteinExistence type="predicted"/>
<dbReference type="RefSeq" id="WP_345565699.1">
    <property type="nucleotide sequence ID" value="NZ_BAABDQ010000011.1"/>
</dbReference>
<dbReference type="PANTHER" id="PTHR34846:SF7">
    <property type="entry name" value="BLL7811 PROTEIN"/>
    <property type="match status" value="1"/>
</dbReference>
<sequence>MEARMGNPAGVVPGAMQALLTLGRTVGGAGVPTQLRNLVYLRASQINGCSVCVDMHARDLKKNGETDERLWSVAGWHDAPYFTDAERAALALTEAVTRIGDRTDPVSDAVWNEAAAHFSETELAGLIMAIAVVNLWNRLNASTRQVAGAWTG</sequence>
<organism evidence="2 3">
    <name type="scientific">Nonomuraea rosea</name>
    <dbReference type="NCBI Taxonomy" id="638574"/>
    <lineage>
        <taxon>Bacteria</taxon>
        <taxon>Bacillati</taxon>
        <taxon>Actinomycetota</taxon>
        <taxon>Actinomycetes</taxon>
        <taxon>Streptosporangiales</taxon>
        <taxon>Streptosporangiaceae</taxon>
        <taxon>Nonomuraea</taxon>
    </lineage>
</organism>
<dbReference type="InterPro" id="IPR029032">
    <property type="entry name" value="AhpD-like"/>
</dbReference>
<dbReference type="PANTHER" id="PTHR34846">
    <property type="entry name" value="4-CARBOXYMUCONOLACTONE DECARBOXYLASE FAMILY PROTEIN (AFU_ORTHOLOGUE AFUA_6G11590)"/>
    <property type="match status" value="1"/>
</dbReference>
<keyword evidence="3" id="KW-1185">Reference proteome</keyword>
<evidence type="ECO:0000313" key="3">
    <source>
        <dbReference type="Proteomes" id="UP001500630"/>
    </source>
</evidence>
<dbReference type="InterPro" id="IPR004675">
    <property type="entry name" value="AhpD_core"/>
</dbReference>
<protein>
    <submittedName>
        <fullName evidence="2">Carboxymuconolactone decarboxylase family protein</fullName>
    </submittedName>
</protein>
<gene>
    <name evidence="2" type="ORF">GCM10022419_052680</name>
</gene>
<name>A0ABP6XDK0_9ACTN</name>
<dbReference type="Proteomes" id="UP001500630">
    <property type="component" value="Unassembled WGS sequence"/>
</dbReference>
<dbReference type="Gene3D" id="1.20.1290.10">
    <property type="entry name" value="AhpD-like"/>
    <property type="match status" value="1"/>
</dbReference>
<dbReference type="InterPro" id="IPR003779">
    <property type="entry name" value="CMD-like"/>
</dbReference>
<evidence type="ECO:0000259" key="1">
    <source>
        <dbReference type="Pfam" id="PF02627"/>
    </source>
</evidence>